<organism evidence="3 4">
    <name type="scientific">Halosaccharopolyspora lacisalsi</name>
    <dbReference type="NCBI Taxonomy" id="1000566"/>
    <lineage>
        <taxon>Bacteria</taxon>
        <taxon>Bacillati</taxon>
        <taxon>Actinomycetota</taxon>
        <taxon>Actinomycetes</taxon>
        <taxon>Pseudonocardiales</taxon>
        <taxon>Pseudonocardiaceae</taxon>
        <taxon>Halosaccharopolyspora</taxon>
    </lineage>
</organism>
<feature type="region of interest" description="Disordered" evidence="1">
    <location>
        <begin position="127"/>
        <end position="199"/>
    </location>
</feature>
<dbReference type="AlphaFoldDB" id="A0A839DZW8"/>
<dbReference type="PROSITE" id="PS51819">
    <property type="entry name" value="VOC"/>
    <property type="match status" value="1"/>
</dbReference>
<dbReference type="InterPro" id="IPR029068">
    <property type="entry name" value="Glyas_Bleomycin-R_OHBP_Dase"/>
</dbReference>
<dbReference type="InterPro" id="IPR004360">
    <property type="entry name" value="Glyas_Fos-R_dOase_dom"/>
</dbReference>
<dbReference type="GO" id="GO:0051213">
    <property type="term" value="F:dioxygenase activity"/>
    <property type="evidence" value="ECO:0007669"/>
    <property type="project" value="UniProtKB-KW"/>
</dbReference>
<dbReference type="PANTHER" id="PTHR39434">
    <property type="match status" value="1"/>
</dbReference>
<evidence type="ECO:0000313" key="4">
    <source>
        <dbReference type="Proteomes" id="UP000569329"/>
    </source>
</evidence>
<sequence length="199" mass="22334">MPANPHRFHLAVPVDDLEAARSFYAGVLGFEAGRTTDVSVDWDADGHNFVAHLASGLGTDHRDIVDGRDVPVPHFGLVLDVEEFHHLAERVRSADVSFVVEPYLRFAGQPNEFWTMFFRAPREMRWSSRPSQAEQPVRRGVPGLATRVRAPRREPDGPGDEDRVTRGAHHPRCPATLPPRAVNLRTRRRTSDVGGRLPR</sequence>
<keyword evidence="3" id="KW-0560">Oxidoreductase</keyword>
<keyword evidence="4" id="KW-1185">Reference proteome</keyword>
<accession>A0A839DZW8</accession>
<evidence type="ECO:0000313" key="3">
    <source>
        <dbReference type="EMBL" id="MBA8826229.1"/>
    </source>
</evidence>
<dbReference type="Gene3D" id="3.10.180.10">
    <property type="entry name" value="2,3-Dihydroxybiphenyl 1,2-Dioxygenase, domain 1"/>
    <property type="match status" value="1"/>
</dbReference>
<dbReference type="PANTHER" id="PTHR39434:SF1">
    <property type="entry name" value="VOC DOMAIN-CONTAINING PROTEIN"/>
    <property type="match status" value="1"/>
</dbReference>
<dbReference type="Proteomes" id="UP000569329">
    <property type="component" value="Unassembled WGS sequence"/>
</dbReference>
<comment type="caution">
    <text evidence="3">The sequence shown here is derived from an EMBL/GenBank/DDBJ whole genome shotgun (WGS) entry which is preliminary data.</text>
</comment>
<evidence type="ECO:0000259" key="2">
    <source>
        <dbReference type="PROSITE" id="PS51819"/>
    </source>
</evidence>
<evidence type="ECO:0000256" key="1">
    <source>
        <dbReference type="SAM" id="MobiDB-lite"/>
    </source>
</evidence>
<reference evidence="3 4" key="1">
    <citation type="submission" date="2020-07" db="EMBL/GenBank/DDBJ databases">
        <title>Sequencing the genomes of 1000 actinobacteria strains.</title>
        <authorList>
            <person name="Klenk H.-P."/>
        </authorList>
    </citation>
    <scope>NUCLEOTIDE SEQUENCE [LARGE SCALE GENOMIC DNA]</scope>
    <source>
        <strain evidence="3 4">DSM 45975</strain>
    </source>
</reference>
<keyword evidence="3" id="KW-0223">Dioxygenase</keyword>
<feature type="compositionally biased region" description="Basic and acidic residues" evidence="1">
    <location>
        <begin position="151"/>
        <end position="165"/>
    </location>
</feature>
<feature type="domain" description="VOC" evidence="2">
    <location>
        <begin position="6"/>
        <end position="131"/>
    </location>
</feature>
<dbReference type="SUPFAM" id="SSF54593">
    <property type="entry name" value="Glyoxalase/Bleomycin resistance protein/Dihydroxybiphenyl dioxygenase"/>
    <property type="match status" value="1"/>
</dbReference>
<name>A0A839DZW8_9PSEU</name>
<protein>
    <submittedName>
        <fullName evidence="3">Extradiol dioxygenase family protein</fullName>
    </submittedName>
</protein>
<dbReference type="InterPro" id="IPR037523">
    <property type="entry name" value="VOC_core"/>
</dbReference>
<dbReference type="EMBL" id="JACGWZ010000005">
    <property type="protein sequence ID" value="MBA8826229.1"/>
    <property type="molecule type" value="Genomic_DNA"/>
</dbReference>
<gene>
    <name evidence="3" type="ORF">FHX42_003605</name>
</gene>
<dbReference type="Pfam" id="PF00903">
    <property type="entry name" value="Glyoxalase"/>
    <property type="match status" value="1"/>
</dbReference>
<proteinExistence type="predicted"/>